<keyword evidence="3" id="KW-1185">Reference proteome</keyword>
<evidence type="ECO:0000313" key="3">
    <source>
        <dbReference type="Proteomes" id="UP001333110"/>
    </source>
</evidence>
<feature type="region of interest" description="Disordered" evidence="1">
    <location>
        <begin position="423"/>
        <end position="465"/>
    </location>
</feature>
<dbReference type="EMBL" id="JAUNZN010000002">
    <property type="protein sequence ID" value="KAK4825699.1"/>
    <property type="molecule type" value="Genomic_DNA"/>
</dbReference>
<reference evidence="2 3" key="1">
    <citation type="journal article" date="2023" name="J. Hered.">
        <title>Chromosome-level genome of the wood stork (Mycteria americana) provides insight into avian chromosome evolution.</title>
        <authorList>
            <person name="Flamio R. Jr."/>
            <person name="Ramstad K.M."/>
        </authorList>
    </citation>
    <scope>NUCLEOTIDE SEQUENCE [LARGE SCALE GENOMIC DNA]</scope>
    <source>
        <strain evidence="2">JAX WOST 10</strain>
    </source>
</reference>
<name>A0AAN7NJT2_MYCAM</name>
<feature type="compositionally biased region" description="Low complexity" evidence="1">
    <location>
        <begin position="441"/>
        <end position="458"/>
    </location>
</feature>
<dbReference type="AlphaFoldDB" id="A0AAN7NJT2"/>
<sequence>MSAGPRHGHERLVESLEEVRRGGPALQVPPQRGQAPPDLPLRGARLHRGRLSRILALCCPLVPIRRVPVAVQLLVHQRAALQLLLAERAGRQAEDRGLGAGVRAEAGSMEAAGDEPRAHVAPGLRQHVQGIQEGRLRRAALHRQPPQQPAPVVALEVVGDATVQRLGQGGGRWDEDHPDIGKLEVGVRLVLGEEEEDALPLPPHPLVELPQPLGEDGGRHAGQATGVVAPGHLPQVDALQAAGPGALPDCPQRGLFRAVGVGAEQERQPVAGALALAGGAHWEEDPRLPAGARLWRAPKRASQPLLGSGSGRPSASARCLALSWSSGPLTGRSAARAPSTQRRRAASRAASFPSRLRLRSGSPLRCHSLRIRSLFLMMRQIWGCDTPKRLASSLCDTLGPSSISSTRTFSVSDSSFRSFRGAAVPSAVPGERPAEGAGRQGLPAAGDPAPSPAGSAKPLPHRPQA</sequence>
<gene>
    <name evidence="2" type="ORF">QYF61_001522</name>
</gene>
<accession>A0AAN7NJT2</accession>
<evidence type="ECO:0000313" key="2">
    <source>
        <dbReference type="EMBL" id="KAK4825699.1"/>
    </source>
</evidence>
<comment type="caution">
    <text evidence="2">The sequence shown here is derived from an EMBL/GenBank/DDBJ whole genome shotgun (WGS) entry which is preliminary data.</text>
</comment>
<dbReference type="Proteomes" id="UP001333110">
    <property type="component" value="Unassembled WGS sequence"/>
</dbReference>
<evidence type="ECO:0000256" key="1">
    <source>
        <dbReference type="SAM" id="MobiDB-lite"/>
    </source>
</evidence>
<feature type="region of interest" description="Disordered" evidence="1">
    <location>
        <begin position="330"/>
        <end position="351"/>
    </location>
</feature>
<proteinExistence type="predicted"/>
<protein>
    <submittedName>
        <fullName evidence="2">Uncharacterized protein</fullName>
    </submittedName>
</protein>
<organism evidence="2 3">
    <name type="scientific">Mycteria americana</name>
    <name type="common">Wood stork</name>
    <dbReference type="NCBI Taxonomy" id="33587"/>
    <lineage>
        <taxon>Eukaryota</taxon>
        <taxon>Metazoa</taxon>
        <taxon>Chordata</taxon>
        <taxon>Craniata</taxon>
        <taxon>Vertebrata</taxon>
        <taxon>Euteleostomi</taxon>
        <taxon>Archelosauria</taxon>
        <taxon>Archosauria</taxon>
        <taxon>Dinosauria</taxon>
        <taxon>Saurischia</taxon>
        <taxon>Theropoda</taxon>
        <taxon>Coelurosauria</taxon>
        <taxon>Aves</taxon>
        <taxon>Neognathae</taxon>
        <taxon>Neoaves</taxon>
        <taxon>Aequornithes</taxon>
        <taxon>Ciconiiformes</taxon>
        <taxon>Ciconiidae</taxon>
        <taxon>Mycteria</taxon>
    </lineage>
</organism>